<name>A0A852VJW9_9BACT</name>
<evidence type="ECO:0000313" key="1">
    <source>
        <dbReference type="EMBL" id="NYF91461.1"/>
    </source>
</evidence>
<accession>A0A852VJW9</accession>
<evidence type="ECO:0000313" key="2">
    <source>
        <dbReference type="Proteomes" id="UP000564385"/>
    </source>
</evidence>
<reference evidence="1 2" key="1">
    <citation type="submission" date="2020-07" db="EMBL/GenBank/DDBJ databases">
        <title>Genomic Encyclopedia of Type Strains, Phase IV (KMG-V): Genome sequencing to study the core and pangenomes of soil and plant-associated prokaryotes.</title>
        <authorList>
            <person name="Whitman W."/>
        </authorList>
    </citation>
    <scope>NUCLEOTIDE SEQUENCE [LARGE SCALE GENOMIC DNA]</scope>
    <source>
        <strain evidence="1 2">M8UP22</strain>
    </source>
</reference>
<sequence length="54" mass="6152">MLIGTDPIEAEIVYLQSRICTLEQCICELLVKNELLRSTLSRGAFLSWVNRPQS</sequence>
<gene>
    <name evidence="1" type="ORF">HDF08_003563</name>
</gene>
<protein>
    <submittedName>
        <fullName evidence="1">Uncharacterized protein</fullName>
    </submittedName>
</protein>
<organism evidence="1 2">
    <name type="scientific">Tunturiibacter lichenicola</name>
    <dbReference type="NCBI Taxonomy" id="2051959"/>
    <lineage>
        <taxon>Bacteria</taxon>
        <taxon>Pseudomonadati</taxon>
        <taxon>Acidobacteriota</taxon>
        <taxon>Terriglobia</taxon>
        <taxon>Terriglobales</taxon>
        <taxon>Acidobacteriaceae</taxon>
        <taxon>Tunturiibacter</taxon>
    </lineage>
</organism>
<dbReference type="AlphaFoldDB" id="A0A852VJW9"/>
<dbReference type="EMBL" id="JACCCU010000002">
    <property type="protein sequence ID" value="NYF91461.1"/>
    <property type="molecule type" value="Genomic_DNA"/>
</dbReference>
<comment type="caution">
    <text evidence="1">The sequence shown here is derived from an EMBL/GenBank/DDBJ whole genome shotgun (WGS) entry which is preliminary data.</text>
</comment>
<proteinExistence type="predicted"/>
<dbReference type="Proteomes" id="UP000564385">
    <property type="component" value="Unassembled WGS sequence"/>
</dbReference>